<gene>
    <name evidence="3" type="ORF">CTI12_AA350700</name>
</gene>
<evidence type="ECO:0000313" key="3">
    <source>
        <dbReference type="EMBL" id="PWA63693.1"/>
    </source>
</evidence>
<proteinExistence type="inferred from homology"/>
<dbReference type="Pfam" id="PF02358">
    <property type="entry name" value="Trehalose_PPase"/>
    <property type="match status" value="1"/>
</dbReference>
<dbReference type="GO" id="GO:0005992">
    <property type="term" value="P:trehalose biosynthetic process"/>
    <property type="evidence" value="ECO:0007669"/>
    <property type="project" value="InterPro"/>
</dbReference>
<evidence type="ECO:0000256" key="2">
    <source>
        <dbReference type="ARBA" id="ARBA00006330"/>
    </source>
</evidence>
<dbReference type="GO" id="GO:0005829">
    <property type="term" value="C:cytosol"/>
    <property type="evidence" value="ECO:0007669"/>
    <property type="project" value="TreeGrafter"/>
</dbReference>
<dbReference type="InterPro" id="IPR023214">
    <property type="entry name" value="HAD_sf"/>
</dbReference>
<dbReference type="InterPro" id="IPR036412">
    <property type="entry name" value="HAD-like_sf"/>
</dbReference>
<accession>A0A2U1MR16</accession>
<dbReference type="FunFam" id="3.40.50.1000:FF:000052">
    <property type="entry name" value="Alpha,alpha-trehalose-phosphate synthase [UDP-forming] 6"/>
    <property type="match status" value="1"/>
</dbReference>
<dbReference type="GO" id="GO:0004805">
    <property type="term" value="F:trehalose-phosphatase activity"/>
    <property type="evidence" value="ECO:0007669"/>
    <property type="project" value="TreeGrafter"/>
</dbReference>
<dbReference type="PANTHER" id="PTHR10788:SF46">
    <property type="entry name" value="ALPHA,ALPHA-TREHALOSE-PHOSPHATE SYNTHASE [UDP-FORMING] 11-RELATED"/>
    <property type="match status" value="1"/>
</dbReference>
<protein>
    <submittedName>
        <fullName evidence="3">Glycosyl transferase, family 20</fullName>
    </submittedName>
</protein>
<evidence type="ECO:0000313" key="4">
    <source>
        <dbReference type="Proteomes" id="UP000245207"/>
    </source>
</evidence>
<dbReference type="SUPFAM" id="SSF56784">
    <property type="entry name" value="HAD-like"/>
    <property type="match status" value="1"/>
</dbReference>
<comment type="similarity">
    <text evidence="2">In the C-terminal section; belongs to the trehalose phosphatase family.</text>
</comment>
<reference evidence="3 4" key="1">
    <citation type="journal article" date="2018" name="Mol. Plant">
        <title>The genome of Artemisia annua provides insight into the evolution of Asteraceae family and artemisinin biosynthesis.</title>
        <authorList>
            <person name="Shen Q."/>
            <person name="Zhang L."/>
            <person name="Liao Z."/>
            <person name="Wang S."/>
            <person name="Yan T."/>
            <person name="Shi P."/>
            <person name="Liu M."/>
            <person name="Fu X."/>
            <person name="Pan Q."/>
            <person name="Wang Y."/>
            <person name="Lv Z."/>
            <person name="Lu X."/>
            <person name="Zhang F."/>
            <person name="Jiang W."/>
            <person name="Ma Y."/>
            <person name="Chen M."/>
            <person name="Hao X."/>
            <person name="Li L."/>
            <person name="Tang Y."/>
            <person name="Lv G."/>
            <person name="Zhou Y."/>
            <person name="Sun X."/>
            <person name="Brodelius P.E."/>
            <person name="Rose J.K.C."/>
            <person name="Tang K."/>
        </authorList>
    </citation>
    <scope>NUCLEOTIDE SEQUENCE [LARGE SCALE GENOMIC DNA]</scope>
    <source>
        <strain evidence="4">cv. Huhao1</strain>
        <tissue evidence="3">Leaf</tissue>
    </source>
</reference>
<dbReference type="AlphaFoldDB" id="A0A2U1MR16"/>
<dbReference type="Proteomes" id="UP000245207">
    <property type="component" value="Unassembled WGS sequence"/>
</dbReference>
<evidence type="ECO:0000256" key="1">
    <source>
        <dbReference type="ARBA" id="ARBA00005409"/>
    </source>
</evidence>
<keyword evidence="4" id="KW-1185">Reference proteome</keyword>
<dbReference type="EMBL" id="PKPP01004585">
    <property type="protein sequence ID" value="PWA63693.1"/>
    <property type="molecule type" value="Genomic_DNA"/>
</dbReference>
<dbReference type="InterPro" id="IPR001830">
    <property type="entry name" value="Glyco_trans_20"/>
</dbReference>
<dbReference type="STRING" id="35608.A0A2U1MR16"/>
<comment type="similarity">
    <text evidence="1">In the N-terminal section; belongs to the glycosyltransferase 20 family.</text>
</comment>
<dbReference type="Gene3D" id="3.40.50.1000">
    <property type="entry name" value="HAD superfamily/HAD-like"/>
    <property type="match status" value="1"/>
</dbReference>
<dbReference type="GO" id="GO:0016740">
    <property type="term" value="F:transferase activity"/>
    <property type="evidence" value="ECO:0007669"/>
    <property type="project" value="UniProtKB-KW"/>
</dbReference>
<dbReference type="PANTHER" id="PTHR10788">
    <property type="entry name" value="TREHALOSE-6-PHOSPHATE SYNTHASE"/>
    <property type="match status" value="1"/>
</dbReference>
<dbReference type="OrthoDB" id="755951at2759"/>
<organism evidence="3 4">
    <name type="scientific">Artemisia annua</name>
    <name type="common">Sweet wormwood</name>
    <dbReference type="NCBI Taxonomy" id="35608"/>
    <lineage>
        <taxon>Eukaryota</taxon>
        <taxon>Viridiplantae</taxon>
        <taxon>Streptophyta</taxon>
        <taxon>Embryophyta</taxon>
        <taxon>Tracheophyta</taxon>
        <taxon>Spermatophyta</taxon>
        <taxon>Magnoliopsida</taxon>
        <taxon>eudicotyledons</taxon>
        <taxon>Gunneridae</taxon>
        <taxon>Pentapetalae</taxon>
        <taxon>asterids</taxon>
        <taxon>campanulids</taxon>
        <taxon>Asterales</taxon>
        <taxon>Asteraceae</taxon>
        <taxon>Asteroideae</taxon>
        <taxon>Anthemideae</taxon>
        <taxon>Artemisiinae</taxon>
        <taxon>Artemisia</taxon>
    </lineage>
</organism>
<keyword evidence="3" id="KW-0808">Transferase</keyword>
<comment type="caution">
    <text evidence="3">The sequence shown here is derived from an EMBL/GenBank/DDBJ whole genome shotgun (WGS) entry which is preliminary data.</text>
</comment>
<dbReference type="InterPro" id="IPR003337">
    <property type="entry name" value="Trehalose_PPase"/>
</dbReference>
<name>A0A2U1MR16_ARTAN</name>
<sequence>MAGKEMLDHLESVLANEPVVVKRGQQIVEVNPQGVSKGVVVDKLVTTMQSIGRPLDFVLCIGDDQSDEDMFEKISSSVGNGIAEVFACTVGQKPSNAKYYLDDTVDVIKMLHGLEAASSHVPHNTGFHVETQT</sequence>